<dbReference type="InterPro" id="IPR037157">
    <property type="entry name" value="Acetyltransf_C_sf"/>
</dbReference>
<dbReference type="InterPro" id="IPR001451">
    <property type="entry name" value="Hexapep"/>
</dbReference>
<keyword evidence="1" id="KW-0963">Cytoplasm</keyword>
<keyword evidence="7 9" id="KW-0012">Acyltransferase</keyword>
<evidence type="ECO:0000256" key="6">
    <source>
        <dbReference type="ARBA" id="ARBA00023098"/>
    </source>
</evidence>
<keyword evidence="10" id="KW-1185">Reference proteome</keyword>
<dbReference type="InterPro" id="IPR011004">
    <property type="entry name" value="Trimer_LpxA-like_sf"/>
</dbReference>
<dbReference type="Gene3D" id="1.20.1180.10">
    <property type="entry name" value="Udp N-acetylglucosamine O-acyltransferase, C-terminal domain"/>
    <property type="match status" value="1"/>
</dbReference>
<evidence type="ECO:0000313" key="10">
    <source>
        <dbReference type="Proteomes" id="UP000230709"/>
    </source>
</evidence>
<keyword evidence="4 9" id="KW-0808">Transferase</keyword>
<evidence type="ECO:0000256" key="4">
    <source>
        <dbReference type="ARBA" id="ARBA00022679"/>
    </source>
</evidence>
<evidence type="ECO:0000256" key="1">
    <source>
        <dbReference type="ARBA" id="ARBA00022490"/>
    </source>
</evidence>
<name>A0A2D2CV63_METT3</name>
<keyword evidence="2" id="KW-0444">Lipid biosynthesis</keyword>
<evidence type="ECO:0000259" key="8">
    <source>
        <dbReference type="Pfam" id="PF13720"/>
    </source>
</evidence>
<accession>A0A2D2CV63</accession>
<keyword evidence="5" id="KW-0677">Repeat</keyword>
<dbReference type="Proteomes" id="UP000230709">
    <property type="component" value="Chromosome"/>
</dbReference>
<protein>
    <submittedName>
        <fullName evidence="9">Acyl-ACP--UDP-N-acetylglucosamine O-acyltransferase</fullName>
    </submittedName>
</protein>
<dbReference type="STRING" id="595536.GCA_000178815_00848"/>
<reference evidence="10" key="1">
    <citation type="submission" date="2017-10" db="EMBL/GenBank/DDBJ databases">
        <title>Completed PacBio SMRT sequence of Methylosinus trichosporium OB3b reveals presence of a third large plasmid.</title>
        <authorList>
            <person name="Charles T.C."/>
            <person name="Lynch M.D.J."/>
            <person name="Heil J.R."/>
            <person name="Cheng J."/>
        </authorList>
    </citation>
    <scope>NUCLEOTIDE SEQUENCE [LARGE SCALE GENOMIC DNA]</scope>
    <source>
        <strain evidence="10">OB3b</strain>
    </source>
</reference>
<dbReference type="PANTHER" id="PTHR43480">
    <property type="entry name" value="ACYL-[ACYL-CARRIER-PROTEIN]--UDP-N-ACETYLGLUCOSAMINE O-ACYLTRANSFERASE"/>
    <property type="match status" value="1"/>
</dbReference>
<dbReference type="CDD" id="cd03351">
    <property type="entry name" value="LbH_UDP-GlcNAc_AT"/>
    <property type="match status" value="1"/>
</dbReference>
<sequence>MARWSARPRSAPSSAIEAARHGRDDVKARVHATAIVESGARLGDGVAVGPFCYICAGAELAEGVTLLSHVVVAGRTRIGARTIVHPFAAIGAAAQDLKAKGAAGALVVGADCVIREGVTLNAGTPAGGGETRIGDGCAFLAHAHVGHDCRLGDGVVLANQVLLGGHVRIGDHAAIGGASVVHQNVRIGAHAYVGGLSGLEGDLAPFGLAGGNRAHLFGLNLIGLKRRGFAEERLSRLRAAFRLLFSDEAPEQGVLAERIERAARDFSDDADVEAVLAFLRAERERPLCAPRRRG</sequence>
<keyword evidence="6" id="KW-0443">Lipid metabolism</keyword>
<dbReference type="InterPro" id="IPR018357">
    <property type="entry name" value="Hexapep_transf_CS"/>
</dbReference>
<evidence type="ECO:0000313" key="9">
    <source>
        <dbReference type="EMBL" id="ATQ66536.1"/>
    </source>
</evidence>
<dbReference type="Gene3D" id="2.160.10.10">
    <property type="entry name" value="Hexapeptide repeat proteins"/>
    <property type="match status" value="1"/>
</dbReference>
<dbReference type="GO" id="GO:0009245">
    <property type="term" value="P:lipid A biosynthetic process"/>
    <property type="evidence" value="ECO:0007669"/>
    <property type="project" value="UniProtKB-KW"/>
</dbReference>
<evidence type="ECO:0000256" key="5">
    <source>
        <dbReference type="ARBA" id="ARBA00022737"/>
    </source>
</evidence>
<dbReference type="PIRSF" id="PIRSF000456">
    <property type="entry name" value="UDP-GlcNAc_acltr"/>
    <property type="match status" value="1"/>
</dbReference>
<keyword evidence="3" id="KW-0441">Lipid A biosynthesis</keyword>
<dbReference type="GO" id="GO:0016020">
    <property type="term" value="C:membrane"/>
    <property type="evidence" value="ECO:0007669"/>
    <property type="project" value="GOC"/>
</dbReference>
<evidence type="ECO:0000256" key="2">
    <source>
        <dbReference type="ARBA" id="ARBA00022516"/>
    </source>
</evidence>
<dbReference type="PANTHER" id="PTHR43480:SF1">
    <property type="entry name" value="ACYL-[ACYL-CARRIER-PROTEIN]--UDP-N-ACETYLGLUCOSAMINE O-ACYLTRANSFERASE, MITOCHONDRIAL-RELATED"/>
    <property type="match status" value="1"/>
</dbReference>
<proteinExistence type="predicted"/>
<organism evidence="9 10">
    <name type="scientific">Methylosinus trichosporium (strain ATCC 35070 / NCIMB 11131 / UNIQEM 75 / OB3b)</name>
    <dbReference type="NCBI Taxonomy" id="595536"/>
    <lineage>
        <taxon>Bacteria</taxon>
        <taxon>Pseudomonadati</taxon>
        <taxon>Pseudomonadota</taxon>
        <taxon>Alphaproteobacteria</taxon>
        <taxon>Hyphomicrobiales</taxon>
        <taxon>Methylocystaceae</taxon>
        <taxon>Methylosinus</taxon>
    </lineage>
</organism>
<dbReference type="SUPFAM" id="SSF51161">
    <property type="entry name" value="Trimeric LpxA-like enzymes"/>
    <property type="match status" value="1"/>
</dbReference>
<dbReference type="PROSITE" id="PS00101">
    <property type="entry name" value="HEXAPEP_TRANSFERASES"/>
    <property type="match status" value="1"/>
</dbReference>
<dbReference type="GO" id="GO:0008780">
    <property type="term" value="F:acyl-[acyl-carrier-protein]-UDP-N-acetylglucosamine O-acyltransferase activity"/>
    <property type="evidence" value="ECO:0007669"/>
    <property type="project" value="InterPro"/>
</dbReference>
<dbReference type="EMBL" id="CP023737">
    <property type="protein sequence ID" value="ATQ66536.1"/>
    <property type="molecule type" value="Genomic_DNA"/>
</dbReference>
<evidence type="ECO:0000256" key="7">
    <source>
        <dbReference type="ARBA" id="ARBA00023315"/>
    </source>
</evidence>
<dbReference type="InterPro" id="IPR010137">
    <property type="entry name" value="Lipid_A_LpxA"/>
</dbReference>
<dbReference type="NCBIfam" id="TIGR01852">
    <property type="entry name" value="lipid_A_lpxA"/>
    <property type="match status" value="1"/>
</dbReference>
<dbReference type="KEGG" id="mtw:CQW49_00480"/>
<dbReference type="Pfam" id="PF13720">
    <property type="entry name" value="Acetyltransf_11"/>
    <property type="match status" value="1"/>
</dbReference>
<evidence type="ECO:0000256" key="3">
    <source>
        <dbReference type="ARBA" id="ARBA00022556"/>
    </source>
</evidence>
<feature type="domain" description="UDP N-acetylglucosamine O-acyltransferase C-terminal" evidence="8">
    <location>
        <begin position="202"/>
        <end position="287"/>
    </location>
</feature>
<dbReference type="NCBIfam" id="NF003657">
    <property type="entry name" value="PRK05289.1"/>
    <property type="match status" value="1"/>
</dbReference>
<dbReference type="AlphaFoldDB" id="A0A2D2CV63"/>
<gene>
    <name evidence="9" type="ORF">CQW49_00480</name>
</gene>
<dbReference type="InterPro" id="IPR029098">
    <property type="entry name" value="Acetyltransf_C"/>
</dbReference>
<dbReference type="Pfam" id="PF00132">
    <property type="entry name" value="Hexapep"/>
    <property type="match status" value="1"/>
</dbReference>